<dbReference type="Proteomes" id="UP000230423">
    <property type="component" value="Unassembled WGS sequence"/>
</dbReference>
<dbReference type="EMBL" id="KZ345662">
    <property type="protein sequence ID" value="PIO72492.1"/>
    <property type="molecule type" value="Genomic_DNA"/>
</dbReference>
<dbReference type="PANTHER" id="PTHR22589:SF103">
    <property type="entry name" value="CARNITINE O-ACETYL-TRANSFERASE, ISOFORM A-RELATED"/>
    <property type="match status" value="1"/>
</dbReference>
<sequence>MASGREPVEVVYDALKAAADSHKKYTLSCMTGAGMDRHLLAWKLLAAENGLPNPSILDTSAYEHMAHFQVSTSQVSFIQFYEVVTSLQLIRVDPNHKRAFN</sequence>
<comment type="similarity">
    <text evidence="1">Belongs to the carnitine/choline acetyltransferase family.</text>
</comment>
<evidence type="ECO:0000313" key="3">
    <source>
        <dbReference type="EMBL" id="PIO72492.1"/>
    </source>
</evidence>
<proteinExistence type="inferred from homology"/>
<feature type="domain" description="Choline/carnitine acyltransferase" evidence="2">
    <location>
        <begin position="10"/>
        <end position="80"/>
    </location>
</feature>
<dbReference type="SUPFAM" id="SSF52777">
    <property type="entry name" value="CoA-dependent acyltransferases"/>
    <property type="match status" value="1"/>
</dbReference>
<dbReference type="Pfam" id="PF00755">
    <property type="entry name" value="Carn_acyltransf"/>
    <property type="match status" value="1"/>
</dbReference>
<dbReference type="GO" id="GO:0019254">
    <property type="term" value="P:carnitine metabolic process, CoA-linked"/>
    <property type="evidence" value="ECO:0007669"/>
    <property type="project" value="TreeGrafter"/>
</dbReference>
<dbReference type="GO" id="GO:0005777">
    <property type="term" value="C:peroxisome"/>
    <property type="evidence" value="ECO:0007669"/>
    <property type="project" value="TreeGrafter"/>
</dbReference>
<dbReference type="OrthoDB" id="240216at2759"/>
<evidence type="ECO:0000256" key="1">
    <source>
        <dbReference type="ARBA" id="ARBA00005232"/>
    </source>
</evidence>
<reference evidence="3 4" key="1">
    <citation type="submission" date="2015-09" db="EMBL/GenBank/DDBJ databases">
        <title>Draft genome of the parasitic nematode Teladorsagia circumcincta isolate WARC Sus (inbred).</title>
        <authorList>
            <person name="Mitreva M."/>
        </authorList>
    </citation>
    <scope>NUCLEOTIDE SEQUENCE [LARGE SCALE GENOMIC DNA]</scope>
    <source>
        <strain evidence="3 4">S</strain>
    </source>
</reference>
<dbReference type="InterPro" id="IPR039551">
    <property type="entry name" value="Cho/carn_acyl_trans"/>
</dbReference>
<dbReference type="InterPro" id="IPR023213">
    <property type="entry name" value="CAT-like_dom_sf"/>
</dbReference>
<dbReference type="PANTHER" id="PTHR22589">
    <property type="entry name" value="CARNITINE O-ACYLTRANSFERASE"/>
    <property type="match status" value="1"/>
</dbReference>
<organism evidence="3 4">
    <name type="scientific">Teladorsagia circumcincta</name>
    <name type="common">Brown stomach worm</name>
    <name type="synonym">Ostertagia circumcincta</name>
    <dbReference type="NCBI Taxonomy" id="45464"/>
    <lineage>
        <taxon>Eukaryota</taxon>
        <taxon>Metazoa</taxon>
        <taxon>Ecdysozoa</taxon>
        <taxon>Nematoda</taxon>
        <taxon>Chromadorea</taxon>
        <taxon>Rhabditida</taxon>
        <taxon>Rhabditina</taxon>
        <taxon>Rhabditomorpha</taxon>
        <taxon>Strongyloidea</taxon>
        <taxon>Trichostrongylidae</taxon>
        <taxon>Teladorsagia</taxon>
    </lineage>
</organism>
<dbReference type="Gene3D" id="3.30.559.10">
    <property type="entry name" value="Chloramphenicol acetyltransferase-like domain"/>
    <property type="match status" value="1"/>
</dbReference>
<evidence type="ECO:0000259" key="2">
    <source>
        <dbReference type="Pfam" id="PF00755"/>
    </source>
</evidence>
<keyword evidence="4" id="KW-1185">Reference proteome</keyword>
<accession>A0A2G9US02</accession>
<evidence type="ECO:0000313" key="4">
    <source>
        <dbReference type="Proteomes" id="UP000230423"/>
    </source>
</evidence>
<protein>
    <recommendedName>
        <fullName evidence="2">Choline/carnitine acyltransferase domain-containing protein</fullName>
    </recommendedName>
</protein>
<dbReference type="GO" id="GO:0004092">
    <property type="term" value="F:carnitine O-acetyltransferase activity"/>
    <property type="evidence" value="ECO:0007669"/>
    <property type="project" value="TreeGrafter"/>
</dbReference>
<name>A0A2G9US02_TELCI</name>
<dbReference type="InterPro" id="IPR000542">
    <property type="entry name" value="Carn_acyl_trans"/>
</dbReference>
<dbReference type="AlphaFoldDB" id="A0A2G9US02"/>
<gene>
    <name evidence="3" type="ORF">TELCIR_05573</name>
</gene>